<reference evidence="4 5" key="1">
    <citation type="submission" date="2019-03" db="EMBL/GenBank/DDBJ databases">
        <title>Seongchinamella monodicae gen. nov., sp. nov., a novel member of the Gammaproteobacteria isolated from a tidal mudflat of beach.</title>
        <authorList>
            <person name="Yang H.G."/>
            <person name="Kang J.W."/>
            <person name="Lee S.D."/>
        </authorList>
    </citation>
    <scope>NUCLEOTIDE SEQUENCE [LARGE SCALE GENOMIC DNA]</scope>
    <source>
        <strain evidence="4 5">GH4-78</strain>
    </source>
</reference>
<dbReference type="InterPro" id="IPR000863">
    <property type="entry name" value="Sulfotransferase_dom"/>
</dbReference>
<evidence type="ECO:0000256" key="1">
    <source>
        <dbReference type="ARBA" id="ARBA00005771"/>
    </source>
</evidence>
<name>A0A4R5LQP4_9GAMM</name>
<gene>
    <name evidence="4" type="ORF">E2F43_14920</name>
</gene>
<dbReference type="EMBL" id="SMSE01000003">
    <property type="protein sequence ID" value="TDG12849.1"/>
    <property type="molecule type" value="Genomic_DNA"/>
</dbReference>
<dbReference type="Proteomes" id="UP000295554">
    <property type="component" value="Unassembled WGS sequence"/>
</dbReference>
<comment type="caution">
    <text evidence="4">The sequence shown here is derived from an EMBL/GenBank/DDBJ whole genome shotgun (WGS) entry which is preliminary data.</text>
</comment>
<feature type="domain" description="Sulfotransferase" evidence="3">
    <location>
        <begin position="33"/>
        <end position="282"/>
    </location>
</feature>
<proteinExistence type="inferred from homology"/>
<accession>A0A4R5LQP4</accession>
<dbReference type="Gene3D" id="3.40.50.300">
    <property type="entry name" value="P-loop containing nucleotide triphosphate hydrolases"/>
    <property type="match status" value="1"/>
</dbReference>
<keyword evidence="5" id="KW-1185">Reference proteome</keyword>
<comment type="similarity">
    <text evidence="1">Belongs to the sulfotransferase 1 family.</text>
</comment>
<dbReference type="SUPFAM" id="SSF52540">
    <property type="entry name" value="P-loop containing nucleoside triphosphate hydrolases"/>
    <property type="match status" value="1"/>
</dbReference>
<dbReference type="AlphaFoldDB" id="A0A4R5LQP4"/>
<evidence type="ECO:0000313" key="4">
    <source>
        <dbReference type="EMBL" id="TDG12849.1"/>
    </source>
</evidence>
<dbReference type="PANTHER" id="PTHR11783">
    <property type="entry name" value="SULFOTRANSFERASE SULT"/>
    <property type="match status" value="1"/>
</dbReference>
<sequence>MNVLAPVLSPAVRAYRGSTTDPLRWVTWSPRKGDILVCTPPKCGTTWTQTMLAMLVNGSSDLPEKVPVLSPWVDADLGVPADEVAASLAAQKGRRVVKTHTPADGFPIWDGVTVIAVYRHPLDVFFSLRKHEANKSVAVPDHPMSLSVPDSIRLFINGSADPDDFDKDTLASLTLHYCETVLSGRYPHLHVLHYSDMLRDGHRTVQHLARAAGIEVDAELIDQVAAATAFGAMKARAVDYAPVGGTGYWKSDDGFFDSAGSRKWEGQLSQAEIELFNTRLAELLPDDKARTWLLAGGS</sequence>
<protein>
    <recommendedName>
        <fullName evidence="3">Sulfotransferase domain-containing protein</fullName>
    </recommendedName>
</protein>
<dbReference type="RefSeq" id="WP_133214028.1">
    <property type="nucleotide sequence ID" value="NZ_SMSE01000003.1"/>
</dbReference>
<evidence type="ECO:0000256" key="2">
    <source>
        <dbReference type="ARBA" id="ARBA00022679"/>
    </source>
</evidence>
<dbReference type="GO" id="GO:0008146">
    <property type="term" value="F:sulfotransferase activity"/>
    <property type="evidence" value="ECO:0007669"/>
    <property type="project" value="InterPro"/>
</dbReference>
<organism evidence="4 5">
    <name type="scientific">Seongchinamella unica</name>
    <dbReference type="NCBI Taxonomy" id="2547392"/>
    <lineage>
        <taxon>Bacteria</taxon>
        <taxon>Pseudomonadati</taxon>
        <taxon>Pseudomonadota</taxon>
        <taxon>Gammaproteobacteria</taxon>
        <taxon>Cellvibrionales</taxon>
        <taxon>Halieaceae</taxon>
        <taxon>Seongchinamella</taxon>
    </lineage>
</organism>
<dbReference type="OrthoDB" id="3399180at2"/>
<evidence type="ECO:0000313" key="5">
    <source>
        <dbReference type="Proteomes" id="UP000295554"/>
    </source>
</evidence>
<evidence type="ECO:0000259" key="3">
    <source>
        <dbReference type="Pfam" id="PF00685"/>
    </source>
</evidence>
<dbReference type="Pfam" id="PF00685">
    <property type="entry name" value="Sulfotransfer_1"/>
    <property type="match status" value="1"/>
</dbReference>
<dbReference type="InterPro" id="IPR027417">
    <property type="entry name" value="P-loop_NTPase"/>
</dbReference>
<keyword evidence="2" id="KW-0808">Transferase</keyword>